<evidence type="ECO:0000313" key="3">
    <source>
        <dbReference type="Proteomes" id="UP001465976"/>
    </source>
</evidence>
<protein>
    <submittedName>
        <fullName evidence="2">Uncharacterized protein</fullName>
    </submittedName>
</protein>
<evidence type="ECO:0000256" key="1">
    <source>
        <dbReference type="SAM" id="MobiDB-lite"/>
    </source>
</evidence>
<organism evidence="2 3">
    <name type="scientific">Marasmius crinis-equi</name>
    <dbReference type="NCBI Taxonomy" id="585013"/>
    <lineage>
        <taxon>Eukaryota</taxon>
        <taxon>Fungi</taxon>
        <taxon>Dikarya</taxon>
        <taxon>Basidiomycota</taxon>
        <taxon>Agaricomycotina</taxon>
        <taxon>Agaricomycetes</taxon>
        <taxon>Agaricomycetidae</taxon>
        <taxon>Agaricales</taxon>
        <taxon>Marasmiineae</taxon>
        <taxon>Marasmiaceae</taxon>
        <taxon>Marasmius</taxon>
    </lineage>
</organism>
<dbReference type="Proteomes" id="UP001465976">
    <property type="component" value="Unassembled WGS sequence"/>
</dbReference>
<gene>
    <name evidence="2" type="ORF">V5O48_016280</name>
</gene>
<feature type="region of interest" description="Disordered" evidence="1">
    <location>
        <begin position="32"/>
        <end position="66"/>
    </location>
</feature>
<comment type="caution">
    <text evidence="2">The sequence shown here is derived from an EMBL/GenBank/DDBJ whole genome shotgun (WGS) entry which is preliminary data.</text>
</comment>
<feature type="non-terminal residue" evidence="2">
    <location>
        <position position="1"/>
    </location>
</feature>
<sequence>AESKKPAAGQELLNKDDISKILDEGNKGYEEVAAKGGKLPSKNPLSSVTGKLRDLSGNLPAGQNTDGLQEEIEGLSARISETEGNIYAAKQVIENAKRDAIKTSTARESLGQFEERFKGVAENLNKLQEVAKAAEVFVQDYNRFLGTEAAKDKGQLKAQTDLLASHSDMLSQADPALAKFVSRVVA</sequence>
<accession>A0ABR3ES73</accession>
<evidence type="ECO:0000313" key="2">
    <source>
        <dbReference type="EMBL" id="KAL0565744.1"/>
    </source>
</evidence>
<keyword evidence="3" id="KW-1185">Reference proteome</keyword>
<dbReference type="EMBL" id="JBAHYK010002138">
    <property type="protein sequence ID" value="KAL0565744.1"/>
    <property type="molecule type" value="Genomic_DNA"/>
</dbReference>
<name>A0ABR3ES73_9AGAR</name>
<proteinExistence type="predicted"/>
<reference evidence="2 3" key="1">
    <citation type="submission" date="2024-02" db="EMBL/GenBank/DDBJ databases">
        <title>A draft genome for the cacao thread blight pathogen Marasmius crinis-equi.</title>
        <authorList>
            <person name="Cohen S.P."/>
            <person name="Baruah I.K."/>
            <person name="Amoako-Attah I."/>
            <person name="Bukari Y."/>
            <person name="Meinhardt L.W."/>
            <person name="Bailey B.A."/>
        </authorList>
    </citation>
    <scope>NUCLEOTIDE SEQUENCE [LARGE SCALE GENOMIC DNA]</scope>
    <source>
        <strain evidence="2 3">GH-76</strain>
    </source>
</reference>